<dbReference type="EMBL" id="QZBM01000087">
    <property type="protein sequence ID" value="THZ25321.1"/>
    <property type="molecule type" value="Genomic_DNA"/>
</dbReference>
<organism evidence="2 3">
    <name type="scientific">Aureobasidium pullulans</name>
    <name type="common">Black yeast</name>
    <name type="synonym">Pullularia pullulans</name>
    <dbReference type="NCBI Taxonomy" id="5580"/>
    <lineage>
        <taxon>Eukaryota</taxon>
        <taxon>Fungi</taxon>
        <taxon>Dikarya</taxon>
        <taxon>Ascomycota</taxon>
        <taxon>Pezizomycotina</taxon>
        <taxon>Dothideomycetes</taxon>
        <taxon>Dothideomycetidae</taxon>
        <taxon>Dothideales</taxon>
        <taxon>Saccotheciaceae</taxon>
        <taxon>Aureobasidium</taxon>
    </lineage>
</organism>
<evidence type="ECO:0000313" key="2">
    <source>
        <dbReference type="EMBL" id="THZ25321.1"/>
    </source>
</evidence>
<gene>
    <name evidence="2" type="ORF">D6C91_02993</name>
</gene>
<dbReference type="PANTHER" id="PTHR47843:SF2">
    <property type="entry name" value="BTB DOMAIN-CONTAINING PROTEIN"/>
    <property type="match status" value="1"/>
</dbReference>
<name>A0A4V4KL51_AURPU</name>
<accession>A0A4V4KL51</accession>
<feature type="domain" description="BTB" evidence="1">
    <location>
        <begin position="1"/>
        <end position="69"/>
    </location>
</feature>
<proteinExistence type="predicted"/>
<sequence>MATILVGPEKEKFVVHRALLCSKSVYFNKALFGSFKESETGIVKLEDVSSVLFRIFVTWIYEDKVRYTAAKYSYSVEKDLEYDSDEYEDDDSEDEEQGFDEDAPFTWPCRILVKLHVFADRFDIRALRASMIDVLCERLDKKNTTLPKKVCCYVWSHTSEHSSLRKFVVHRLAYHTSFNGDTLTFWKELPPDLTIAVLMTVGRRIPSKLCNPCYERGLRHNGIDVRDVEDLVEQADIAPYERDLCFYHEHTDEEERKTCRIRREEDHDSSMDG</sequence>
<dbReference type="PROSITE" id="PS50097">
    <property type="entry name" value="BTB"/>
    <property type="match status" value="1"/>
</dbReference>
<dbReference type="CDD" id="cd18186">
    <property type="entry name" value="BTB_POZ_ZBTB_KLHL-like"/>
    <property type="match status" value="1"/>
</dbReference>
<dbReference type="PANTHER" id="PTHR47843">
    <property type="entry name" value="BTB DOMAIN-CONTAINING PROTEIN-RELATED"/>
    <property type="match status" value="1"/>
</dbReference>
<dbReference type="InterPro" id="IPR011333">
    <property type="entry name" value="SKP1/BTB/POZ_sf"/>
</dbReference>
<dbReference type="Proteomes" id="UP000308005">
    <property type="component" value="Unassembled WGS sequence"/>
</dbReference>
<dbReference type="Pfam" id="PF00651">
    <property type="entry name" value="BTB"/>
    <property type="match status" value="1"/>
</dbReference>
<dbReference type="InterPro" id="IPR000210">
    <property type="entry name" value="BTB/POZ_dom"/>
</dbReference>
<reference evidence="2 3" key="1">
    <citation type="submission" date="2018-10" db="EMBL/GenBank/DDBJ databases">
        <title>Fifty Aureobasidium pullulans genomes reveal a recombining polyextremotolerant generalist.</title>
        <authorList>
            <person name="Gostincar C."/>
            <person name="Turk M."/>
            <person name="Zajc J."/>
            <person name="Gunde-Cimerman N."/>
        </authorList>
    </citation>
    <scope>NUCLEOTIDE SEQUENCE [LARGE SCALE GENOMIC DNA]</scope>
    <source>
        <strain evidence="2 3">EXF-3863</strain>
    </source>
</reference>
<protein>
    <recommendedName>
        <fullName evidence="1">BTB domain-containing protein</fullName>
    </recommendedName>
</protein>
<dbReference type="Gene3D" id="3.30.710.10">
    <property type="entry name" value="Potassium Channel Kv1.1, Chain A"/>
    <property type="match status" value="1"/>
</dbReference>
<dbReference type="SUPFAM" id="SSF54695">
    <property type="entry name" value="POZ domain"/>
    <property type="match status" value="1"/>
</dbReference>
<evidence type="ECO:0000313" key="3">
    <source>
        <dbReference type="Proteomes" id="UP000308005"/>
    </source>
</evidence>
<dbReference type="SMART" id="SM00225">
    <property type="entry name" value="BTB"/>
    <property type="match status" value="1"/>
</dbReference>
<dbReference type="AlphaFoldDB" id="A0A4V4KL51"/>
<comment type="caution">
    <text evidence="2">The sequence shown here is derived from an EMBL/GenBank/DDBJ whole genome shotgun (WGS) entry which is preliminary data.</text>
</comment>
<evidence type="ECO:0000259" key="1">
    <source>
        <dbReference type="PROSITE" id="PS50097"/>
    </source>
</evidence>